<dbReference type="KEGG" id="pspc:Strain318_001633"/>
<feature type="binding site" evidence="5">
    <location>
        <position position="124"/>
    </location>
    <ligand>
        <name>L-histidine</name>
        <dbReference type="ChEBI" id="CHEBI:57595"/>
    </ligand>
</feature>
<dbReference type="GO" id="GO:0004821">
    <property type="term" value="F:histidine-tRNA ligase activity"/>
    <property type="evidence" value="ECO:0007669"/>
    <property type="project" value="UniProtKB-UniRule"/>
</dbReference>
<sequence>MASSSTALPGFRDFYPEELARRAHIFRAWRAVASKYAFVEYDGPPLEPLDLYTKKSGEEIVGQLYNFTDKGGREVSLRPEMTPTFARMVGAKANALRKPLRWFSIPQLFRYERAQRGRLREHFQLNVDIVGEASEVADAELLCVAVDIMRELGLTHEDVRARVSDRRLLAGVLEAMGVTAEQRPAVFAVFDKIARQPREVSAQKLADAGVSGATIERVLALASGTTFDSVQREFGEAPAAREAIARFAKYLAHCEALGIGAWVTLDLSIVRGLAYYTGVVFELFDAKGELRAICGGGRYDDLLKAIGGTDLPALGFGMGDVVLGELLTERNLWPEPQQDAVDFTIVAGNGAIDTPYASVLRLARALRDAGFSVAHGMNEERYKSQATRNQVDGARKAGSSAVVYFREDGAVEAMSLLGKLTGAATHAVDAGAALSGAAQAMQALRHWLQTQRAR</sequence>
<feature type="binding site" evidence="5">
    <location>
        <position position="128"/>
    </location>
    <ligand>
        <name>L-histidine</name>
        <dbReference type="ChEBI" id="CHEBI:57595"/>
    </ligand>
</feature>
<dbReference type="InterPro" id="IPR015807">
    <property type="entry name" value="His-tRNA-ligase"/>
</dbReference>
<feature type="binding site" evidence="5">
    <location>
        <begin position="80"/>
        <end position="82"/>
    </location>
    <ligand>
        <name>L-histidine</name>
        <dbReference type="ChEBI" id="CHEBI:57595"/>
    </ligand>
</feature>
<dbReference type="GO" id="GO:0005737">
    <property type="term" value="C:cytoplasm"/>
    <property type="evidence" value="ECO:0007669"/>
    <property type="project" value="UniProtKB-UniRule"/>
</dbReference>
<evidence type="ECO:0000256" key="5">
    <source>
        <dbReference type="PIRSR" id="PIRSR001549-1"/>
    </source>
</evidence>
<evidence type="ECO:0000313" key="9">
    <source>
        <dbReference type="Proteomes" id="UP001229955"/>
    </source>
</evidence>
<evidence type="ECO:0000256" key="1">
    <source>
        <dbReference type="ARBA" id="ARBA00008226"/>
    </source>
</evidence>
<evidence type="ECO:0000313" key="8">
    <source>
        <dbReference type="EMBL" id="WKW15256.1"/>
    </source>
</evidence>
<dbReference type="PIRSF" id="PIRSF001549">
    <property type="entry name" value="His-tRNA_synth"/>
    <property type="match status" value="1"/>
</dbReference>
<dbReference type="RefSeq" id="WP_367885226.1">
    <property type="nucleotide sequence ID" value="NZ_CP130612.1"/>
</dbReference>
<feature type="binding site" evidence="5">
    <location>
        <position position="271"/>
    </location>
    <ligand>
        <name>L-histidine</name>
        <dbReference type="ChEBI" id="CHEBI:57595"/>
    </ligand>
</feature>
<dbReference type="AlphaFoldDB" id="A0AA49K071"/>
<name>A0AA49K071_9BACT</name>
<evidence type="ECO:0000313" key="7">
    <source>
        <dbReference type="EMBL" id="WKW12349.1"/>
    </source>
</evidence>
<comment type="similarity">
    <text evidence="1">Belongs to the class-II aminoacyl-tRNA synthetase family.</text>
</comment>
<keyword evidence="9" id="KW-1185">Reference proteome</keyword>
<evidence type="ECO:0000256" key="3">
    <source>
        <dbReference type="ARBA" id="ARBA00017399"/>
    </source>
</evidence>
<dbReference type="InterPro" id="IPR045864">
    <property type="entry name" value="aa-tRNA-synth_II/BPL/LPL"/>
</dbReference>
<keyword evidence="8" id="KW-0436">Ligase</keyword>
<evidence type="ECO:0000259" key="6">
    <source>
        <dbReference type="PROSITE" id="PS50862"/>
    </source>
</evidence>
<accession>A0AA49K071</accession>
<feature type="binding site" evidence="5">
    <location>
        <position position="110"/>
    </location>
    <ligand>
        <name>L-histidine</name>
        <dbReference type="ChEBI" id="CHEBI:57595"/>
    </ligand>
</feature>
<dbReference type="PANTHER" id="PTHR43707:SF1">
    <property type="entry name" value="HISTIDINE--TRNA LIGASE, MITOCHONDRIAL-RELATED"/>
    <property type="match status" value="1"/>
</dbReference>
<dbReference type="GO" id="GO:0005524">
    <property type="term" value="F:ATP binding"/>
    <property type="evidence" value="ECO:0007669"/>
    <property type="project" value="InterPro"/>
</dbReference>
<gene>
    <name evidence="8" type="primary">hisS</name>
    <name evidence="7" type="ORF">Strain138_001634</name>
    <name evidence="8" type="ORF">Strain318_001633</name>
</gene>
<evidence type="ECO:0000256" key="2">
    <source>
        <dbReference type="ARBA" id="ARBA00011738"/>
    </source>
</evidence>
<dbReference type="CDD" id="cd00773">
    <property type="entry name" value="HisRS-like_core"/>
    <property type="match status" value="1"/>
</dbReference>
<protein>
    <recommendedName>
        <fullName evidence="3 4">Histidine--tRNA ligase</fullName>
        <ecNumber evidence="4">6.1.1.21</ecNumber>
    </recommendedName>
</protein>
<dbReference type="EMBL" id="CP130613">
    <property type="protein sequence ID" value="WKW15256.1"/>
    <property type="molecule type" value="Genomic_DNA"/>
</dbReference>
<organism evidence="8 9">
    <name type="scientific">Pseudogemmatithrix spongiicola</name>
    <dbReference type="NCBI Taxonomy" id="3062599"/>
    <lineage>
        <taxon>Bacteria</taxon>
        <taxon>Pseudomonadati</taxon>
        <taxon>Gemmatimonadota</taxon>
        <taxon>Gemmatimonadia</taxon>
        <taxon>Gemmatimonadales</taxon>
        <taxon>Gemmatimonadaceae</taxon>
        <taxon>Pseudogemmatithrix</taxon>
    </lineage>
</organism>
<dbReference type="PROSITE" id="PS50862">
    <property type="entry name" value="AA_TRNA_LIGASE_II"/>
    <property type="match status" value="1"/>
</dbReference>
<dbReference type="GO" id="GO:0006427">
    <property type="term" value="P:histidyl-tRNA aminoacylation"/>
    <property type="evidence" value="ECO:0007669"/>
    <property type="project" value="UniProtKB-UniRule"/>
</dbReference>
<dbReference type="EMBL" id="CP130612">
    <property type="protein sequence ID" value="WKW12349.1"/>
    <property type="molecule type" value="Genomic_DNA"/>
</dbReference>
<reference evidence="8" key="1">
    <citation type="submission" date="2023-07" db="EMBL/GenBank/DDBJ databases">
        <authorList>
            <person name="Haufschild T."/>
            <person name="Kallscheuer N."/>
            <person name="Hammer J."/>
            <person name="Kohn T."/>
            <person name="Kabuu M."/>
            <person name="Jogler M."/>
            <person name="Wohfarth N."/>
            <person name="Heuer A."/>
            <person name="Rohde M."/>
            <person name="van Teeseling M.C.F."/>
            <person name="Jogler C."/>
        </authorList>
    </citation>
    <scope>NUCLEOTIDE SEQUENCE</scope>
    <source>
        <strain evidence="7">Strain 138</strain>
        <strain evidence="8">Strain 318</strain>
    </source>
</reference>
<dbReference type="InterPro" id="IPR041715">
    <property type="entry name" value="HisRS-like_core"/>
</dbReference>
<comment type="subunit">
    <text evidence="2">Homodimer.</text>
</comment>
<feature type="binding site" evidence="5">
    <location>
        <begin position="275"/>
        <end position="276"/>
    </location>
    <ligand>
        <name>L-histidine</name>
        <dbReference type="ChEBI" id="CHEBI:57595"/>
    </ligand>
</feature>
<feature type="domain" description="Aminoacyl-transfer RNA synthetases class-II family profile" evidence="6">
    <location>
        <begin position="1"/>
        <end position="334"/>
    </location>
</feature>
<accession>A0AA49JUW8</accession>
<evidence type="ECO:0000256" key="4">
    <source>
        <dbReference type="NCBIfam" id="TIGR00442"/>
    </source>
</evidence>
<dbReference type="InterPro" id="IPR004516">
    <property type="entry name" value="HisRS/HisZ"/>
</dbReference>
<dbReference type="NCBIfam" id="TIGR00442">
    <property type="entry name" value="hisS"/>
    <property type="match status" value="1"/>
</dbReference>
<dbReference type="Proteomes" id="UP001229955">
    <property type="component" value="Chromosome"/>
</dbReference>
<dbReference type="InterPro" id="IPR006195">
    <property type="entry name" value="aa-tRNA-synth_II"/>
</dbReference>
<dbReference type="Pfam" id="PF13393">
    <property type="entry name" value="tRNA-synt_His"/>
    <property type="match status" value="1"/>
</dbReference>
<dbReference type="EC" id="6.1.1.21" evidence="4"/>
<dbReference type="Gene3D" id="3.30.930.10">
    <property type="entry name" value="Bira Bifunctional Protein, Domain 2"/>
    <property type="match status" value="1"/>
</dbReference>
<proteinExistence type="inferred from homology"/>
<dbReference type="SUPFAM" id="SSF55681">
    <property type="entry name" value="Class II aaRS and biotin synthetases"/>
    <property type="match status" value="1"/>
</dbReference>
<dbReference type="PANTHER" id="PTHR43707">
    <property type="entry name" value="HISTIDYL-TRNA SYNTHETASE"/>
    <property type="match status" value="1"/>
</dbReference>